<dbReference type="AlphaFoldDB" id="D5RN52"/>
<evidence type="ECO:0000259" key="10">
    <source>
        <dbReference type="PROSITE" id="PS50110"/>
    </source>
</evidence>
<evidence type="ECO:0000256" key="9">
    <source>
        <dbReference type="SAM" id="MobiDB-lite"/>
    </source>
</evidence>
<dbReference type="InterPro" id="IPR035965">
    <property type="entry name" value="PAS-like_dom_sf"/>
</dbReference>
<organism evidence="11 12">
    <name type="scientific">Pseudoroseomonas cervicalis ATCC 49957</name>
    <dbReference type="NCBI Taxonomy" id="525371"/>
    <lineage>
        <taxon>Bacteria</taxon>
        <taxon>Pseudomonadati</taxon>
        <taxon>Pseudomonadota</taxon>
        <taxon>Alphaproteobacteria</taxon>
        <taxon>Acetobacterales</taxon>
        <taxon>Roseomonadaceae</taxon>
        <taxon>Roseomonas</taxon>
    </lineage>
</organism>
<dbReference type="Gene3D" id="3.30.565.10">
    <property type="entry name" value="Histidine kinase-like ATPase, C-terminal domain"/>
    <property type="match status" value="1"/>
</dbReference>
<dbReference type="Proteomes" id="UP000005324">
    <property type="component" value="Unassembled WGS sequence"/>
</dbReference>
<evidence type="ECO:0000256" key="4">
    <source>
        <dbReference type="ARBA" id="ARBA00022679"/>
    </source>
</evidence>
<dbReference type="PROSITE" id="PS50110">
    <property type="entry name" value="RESPONSE_REGULATORY"/>
    <property type="match status" value="1"/>
</dbReference>
<evidence type="ECO:0000313" key="11">
    <source>
        <dbReference type="EMBL" id="EFH11268.1"/>
    </source>
</evidence>
<keyword evidence="7" id="KW-0067">ATP-binding</keyword>
<evidence type="ECO:0000256" key="3">
    <source>
        <dbReference type="ARBA" id="ARBA00022553"/>
    </source>
</evidence>
<dbReference type="EMBL" id="ADVL01000430">
    <property type="protein sequence ID" value="EFH11268.1"/>
    <property type="molecule type" value="Genomic_DNA"/>
</dbReference>
<accession>D5RN52</accession>
<dbReference type="SMART" id="SM00448">
    <property type="entry name" value="REC"/>
    <property type="match status" value="1"/>
</dbReference>
<comment type="catalytic activity">
    <reaction evidence="1">
        <text>ATP + protein L-histidine = ADP + protein N-phospho-L-histidine.</text>
        <dbReference type="EC" id="2.7.13.3"/>
    </reaction>
</comment>
<evidence type="ECO:0000256" key="5">
    <source>
        <dbReference type="ARBA" id="ARBA00022741"/>
    </source>
</evidence>
<dbReference type="Gene3D" id="2.10.70.100">
    <property type="match status" value="1"/>
</dbReference>
<evidence type="ECO:0000256" key="7">
    <source>
        <dbReference type="ARBA" id="ARBA00022840"/>
    </source>
</evidence>
<keyword evidence="6" id="KW-0418">Kinase</keyword>
<comment type="caution">
    <text evidence="11">The sequence shown here is derived from an EMBL/GenBank/DDBJ whole genome shotgun (WGS) entry which is preliminary data.</text>
</comment>
<dbReference type="InterPro" id="IPR011006">
    <property type="entry name" value="CheY-like_superfamily"/>
</dbReference>
<protein>
    <recommendedName>
        <fullName evidence="2">histidine kinase</fullName>
        <ecNumber evidence="2">2.7.13.3</ecNumber>
    </recommendedName>
</protein>
<dbReference type="SMART" id="SM00911">
    <property type="entry name" value="HWE_HK"/>
    <property type="match status" value="1"/>
</dbReference>
<feature type="domain" description="Response regulatory" evidence="10">
    <location>
        <begin position="368"/>
        <end position="480"/>
    </location>
</feature>
<dbReference type="HOGENOM" id="CLU_000445_114_57_5"/>
<evidence type="ECO:0000313" key="12">
    <source>
        <dbReference type="Proteomes" id="UP000005324"/>
    </source>
</evidence>
<dbReference type="EC" id="2.7.13.3" evidence="2"/>
<gene>
    <name evidence="11" type="ORF">HMPREF0731_2513</name>
</gene>
<dbReference type="GO" id="GO:0005524">
    <property type="term" value="F:ATP binding"/>
    <property type="evidence" value="ECO:0007669"/>
    <property type="project" value="UniProtKB-KW"/>
</dbReference>
<dbReference type="PANTHER" id="PTHR41523:SF8">
    <property type="entry name" value="ETHYLENE RESPONSE SENSOR PROTEIN"/>
    <property type="match status" value="1"/>
</dbReference>
<evidence type="ECO:0000256" key="6">
    <source>
        <dbReference type="ARBA" id="ARBA00022777"/>
    </source>
</evidence>
<reference evidence="11 12" key="1">
    <citation type="submission" date="2010-04" db="EMBL/GenBank/DDBJ databases">
        <authorList>
            <person name="Qin X."/>
            <person name="Bachman B."/>
            <person name="Battles P."/>
            <person name="Bell A."/>
            <person name="Bess C."/>
            <person name="Bickham C."/>
            <person name="Chaboub L."/>
            <person name="Chen D."/>
            <person name="Coyle M."/>
            <person name="Deiros D.R."/>
            <person name="Dinh H."/>
            <person name="Forbes L."/>
            <person name="Fowler G."/>
            <person name="Francisco L."/>
            <person name="Fu Q."/>
            <person name="Gubbala S."/>
            <person name="Hale W."/>
            <person name="Han Y."/>
            <person name="Hemphill L."/>
            <person name="Highlander S.K."/>
            <person name="Hirani K."/>
            <person name="Hogues M."/>
            <person name="Jackson L."/>
            <person name="Jakkamsetti A."/>
            <person name="Javaid M."/>
            <person name="Jiang H."/>
            <person name="Korchina V."/>
            <person name="Kovar C."/>
            <person name="Lara F."/>
            <person name="Lee S."/>
            <person name="Mata R."/>
            <person name="Mathew T."/>
            <person name="Moen C."/>
            <person name="Morales K."/>
            <person name="Munidasa M."/>
            <person name="Nazareth L."/>
            <person name="Ngo R."/>
            <person name="Nguyen L."/>
            <person name="Okwuonu G."/>
            <person name="Ongeri F."/>
            <person name="Patil S."/>
            <person name="Petrosino J."/>
            <person name="Pham C."/>
            <person name="Pham P."/>
            <person name="Pu L.-L."/>
            <person name="Puazo M."/>
            <person name="Raj R."/>
            <person name="Reid J."/>
            <person name="Rouhana J."/>
            <person name="Saada N."/>
            <person name="Shang Y."/>
            <person name="Simmons D."/>
            <person name="Thornton R."/>
            <person name="Warren J."/>
            <person name="Weissenberger G."/>
            <person name="Zhang J."/>
            <person name="Zhang L."/>
            <person name="Zhou C."/>
            <person name="Zhu D."/>
            <person name="Muzny D."/>
            <person name="Worley K."/>
            <person name="Gibbs R."/>
        </authorList>
    </citation>
    <scope>NUCLEOTIDE SEQUENCE [LARGE SCALE GENOMIC DNA]</scope>
    <source>
        <strain evidence="11 12">ATCC 49957</strain>
    </source>
</reference>
<evidence type="ECO:0000256" key="2">
    <source>
        <dbReference type="ARBA" id="ARBA00012438"/>
    </source>
</evidence>
<sequence>MTLRLRDLTPLRRAEEKLRAAKDRLRVALDGSGMATWDLDLGTGRMRWSQRLFQLLGLPPREDGSGRFEEWQALIDPKQAGAVGQAWGAAHKGGVFRSIHRIQRGDGDLRWLEAYGALTQAPEGGRFLGVVLDVTARQRAEEQRALLTREIDHRAKNVLSTIQAIIRLTARHDPERFAAAIEGRIGALARAHSLLAREGWSAVALRDLAWAEMAACGGDAAIDLSGPAVLIVPAAVQPLAVALHELAGNALAHGALSRPGGAVTLHWSPHPEGGLALLWQERRGPPLAAAPERKGFGRRVIDSAIHDQLEGSIAYQWEREGLTCRIRLPPSRFEAQWQAPDAPRLPPPMLRPEAEAPAAGEAPLRGARIFLVEDEPMIGEALAAMLRQWGCQPLGPARSIDEALRRLVDMPGAIDLALVDVNLNGQEAFPVAELLAGRGVPVIYLTGYAELPDARLGHAAAMLRKPVEGEQLKAALRRILALRPRRGED</sequence>
<dbReference type="GO" id="GO:0004673">
    <property type="term" value="F:protein histidine kinase activity"/>
    <property type="evidence" value="ECO:0007669"/>
    <property type="project" value="UniProtKB-EC"/>
</dbReference>
<dbReference type="Pfam" id="PF07536">
    <property type="entry name" value="HWE_HK"/>
    <property type="match status" value="1"/>
</dbReference>
<dbReference type="Gene3D" id="3.40.50.2300">
    <property type="match status" value="1"/>
</dbReference>
<keyword evidence="5" id="KW-0547">Nucleotide-binding</keyword>
<evidence type="ECO:0000256" key="1">
    <source>
        <dbReference type="ARBA" id="ARBA00000085"/>
    </source>
</evidence>
<dbReference type="Pfam" id="PF00072">
    <property type="entry name" value="Response_reg"/>
    <property type="match status" value="1"/>
</dbReference>
<keyword evidence="3 8" id="KW-0597">Phosphoprotein</keyword>
<keyword evidence="4" id="KW-0808">Transferase</keyword>
<feature type="modified residue" description="4-aspartylphosphate" evidence="8">
    <location>
        <position position="420"/>
    </location>
</feature>
<dbReference type="Gene3D" id="3.30.450.20">
    <property type="entry name" value="PAS domain"/>
    <property type="match status" value="1"/>
</dbReference>
<dbReference type="InterPro" id="IPR013655">
    <property type="entry name" value="PAS_fold_3"/>
</dbReference>
<proteinExistence type="predicted"/>
<dbReference type="Pfam" id="PF08447">
    <property type="entry name" value="PAS_3"/>
    <property type="match status" value="1"/>
</dbReference>
<dbReference type="InterPro" id="IPR011102">
    <property type="entry name" value="Sig_transdc_His_kinase_HWE"/>
</dbReference>
<dbReference type="OrthoDB" id="341208at2"/>
<name>D5RN52_9PROT</name>
<dbReference type="GO" id="GO:0000160">
    <property type="term" value="P:phosphorelay signal transduction system"/>
    <property type="evidence" value="ECO:0007669"/>
    <property type="project" value="InterPro"/>
</dbReference>
<evidence type="ECO:0000256" key="8">
    <source>
        <dbReference type="PROSITE-ProRule" id="PRU00169"/>
    </source>
</evidence>
<dbReference type="SUPFAM" id="SSF52172">
    <property type="entry name" value="CheY-like"/>
    <property type="match status" value="1"/>
</dbReference>
<dbReference type="SUPFAM" id="SSF55785">
    <property type="entry name" value="PYP-like sensor domain (PAS domain)"/>
    <property type="match status" value="1"/>
</dbReference>
<dbReference type="InterPro" id="IPR036890">
    <property type="entry name" value="HATPase_C_sf"/>
</dbReference>
<dbReference type="PANTHER" id="PTHR41523">
    <property type="entry name" value="TWO-COMPONENT SYSTEM SENSOR PROTEIN"/>
    <property type="match status" value="1"/>
</dbReference>
<dbReference type="InterPro" id="IPR001789">
    <property type="entry name" value="Sig_transdc_resp-reg_receiver"/>
</dbReference>
<feature type="region of interest" description="Disordered" evidence="9">
    <location>
        <begin position="338"/>
        <end position="359"/>
    </location>
</feature>
<keyword evidence="12" id="KW-1185">Reference proteome</keyword>